<comment type="similarity">
    <text evidence="2 6">Belongs to the zinc-containing alcohol dehydrogenase family.</text>
</comment>
<dbReference type="Gene3D" id="3.90.180.10">
    <property type="entry name" value="Medium-chain alcohol dehydrogenases, catalytic domain"/>
    <property type="match status" value="1"/>
</dbReference>
<dbReference type="InterPro" id="IPR020843">
    <property type="entry name" value="ER"/>
</dbReference>
<organism evidence="8 9">
    <name type="scientific">Roseomonas gilardii</name>
    <dbReference type="NCBI Taxonomy" id="257708"/>
    <lineage>
        <taxon>Bacteria</taxon>
        <taxon>Pseudomonadati</taxon>
        <taxon>Pseudomonadota</taxon>
        <taxon>Alphaproteobacteria</taxon>
        <taxon>Acetobacterales</taxon>
        <taxon>Roseomonadaceae</taxon>
        <taxon>Roseomonas</taxon>
    </lineage>
</organism>
<proteinExistence type="inferred from homology"/>
<comment type="cofactor">
    <cofactor evidence="1 6">
        <name>Zn(2+)</name>
        <dbReference type="ChEBI" id="CHEBI:29105"/>
    </cofactor>
</comment>
<dbReference type="RefSeq" id="WP_075798682.1">
    <property type="nucleotide sequence ID" value="NZ_CP015583.1"/>
</dbReference>
<dbReference type="InterPro" id="IPR013149">
    <property type="entry name" value="ADH-like_C"/>
</dbReference>
<evidence type="ECO:0000256" key="2">
    <source>
        <dbReference type="ARBA" id="ARBA00008072"/>
    </source>
</evidence>
<dbReference type="SUPFAM" id="SSF51735">
    <property type="entry name" value="NAD(P)-binding Rossmann-fold domains"/>
    <property type="match status" value="1"/>
</dbReference>
<evidence type="ECO:0000256" key="5">
    <source>
        <dbReference type="ARBA" id="ARBA00023002"/>
    </source>
</evidence>
<dbReference type="InterPro" id="IPR036291">
    <property type="entry name" value="NAD(P)-bd_dom_sf"/>
</dbReference>
<sequence length="344" mass="36487">MRALVLEKQHELRLREIDLPQALGEGDVRIAVKCVGICGSDLHYYLHGAIGQFVVREPMVLGHEASGVVTEVGAGVTTLKPGDRVCMEPGIPDWTSRASRQGLYNLDPAVRFWATPPVHGCLAPEVVHPASLTFRLPDNVSFTEGAFVEPLAVGMQAAVKARIAPGQVAVVLGAGTIGMMTALAALAAGCAEVVVTDVQAEKLEIAGRYAGIHPVNVAREDAAEKVRALTDGWGADVVFEASGSPRAFAGMLDLACPGGTVVLVGIPPGPVPFDVSAAQVKELRIENVFRYAHVFPRAVALLASGRIDVKPLVSRTFPFERSVEAFEFAAEGRPEVIKTQIAFD</sequence>
<keyword evidence="8" id="KW-0808">Transferase</keyword>
<dbReference type="InterPro" id="IPR013154">
    <property type="entry name" value="ADH-like_N"/>
</dbReference>
<dbReference type="Gene3D" id="3.40.50.720">
    <property type="entry name" value="NAD(P)-binding Rossmann-like Domain"/>
    <property type="match status" value="1"/>
</dbReference>
<dbReference type="GO" id="GO:0016616">
    <property type="term" value="F:oxidoreductase activity, acting on the CH-OH group of donors, NAD or NADP as acceptor"/>
    <property type="evidence" value="ECO:0007669"/>
    <property type="project" value="InterPro"/>
</dbReference>
<dbReference type="InterPro" id="IPR045306">
    <property type="entry name" value="SDH-like"/>
</dbReference>
<name>A0A1L7AGF0_9PROT</name>
<evidence type="ECO:0000256" key="4">
    <source>
        <dbReference type="ARBA" id="ARBA00022833"/>
    </source>
</evidence>
<evidence type="ECO:0000256" key="1">
    <source>
        <dbReference type="ARBA" id="ARBA00001947"/>
    </source>
</evidence>
<protein>
    <submittedName>
        <fullName evidence="8">Sulfurtransferase</fullName>
    </submittedName>
</protein>
<dbReference type="Pfam" id="PF00107">
    <property type="entry name" value="ADH_zinc_N"/>
    <property type="match status" value="1"/>
</dbReference>
<evidence type="ECO:0000256" key="3">
    <source>
        <dbReference type="ARBA" id="ARBA00022723"/>
    </source>
</evidence>
<dbReference type="InterPro" id="IPR002328">
    <property type="entry name" value="ADH_Zn_CS"/>
</dbReference>
<dbReference type="Proteomes" id="UP000185494">
    <property type="component" value="Chromosome 1"/>
</dbReference>
<accession>A0A1L7AGF0</accession>
<keyword evidence="3 6" id="KW-0479">Metal-binding</keyword>
<gene>
    <name evidence="8" type="ORF">RGI145_12850</name>
</gene>
<evidence type="ECO:0000256" key="6">
    <source>
        <dbReference type="RuleBase" id="RU361277"/>
    </source>
</evidence>
<evidence type="ECO:0000313" key="8">
    <source>
        <dbReference type="EMBL" id="APT57868.1"/>
    </source>
</evidence>
<dbReference type="InterPro" id="IPR011032">
    <property type="entry name" value="GroES-like_sf"/>
</dbReference>
<dbReference type="STRING" id="257708.RGI145_12850"/>
<feature type="domain" description="Enoyl reductase (ER)" evidence="7">
    <location>
        <begin position="8"/>
        <end position="337"/>
    </location>
</feature>
<dbReference type="PANTHER" id="PTHR43161">
    <property type="entry name" value="SORBITOL DEHYDROGENASE"/>
    <property type="match status" value="1"/>
</dbReference>
<dbReference type="KEGG" id="rgi:RGI145_12850"/>
<dbReference type="GO" id="GO:0008270">
    <property type="term" value="F:zinc ion binding"/>
    <property type="evidence" value="ECO:0007669"/>
    <property type="project" value="InterPro"/>
</dbReference>
<dbReference type="Pfam" id="PF08240">
    <property type="entry name" value="ADH_N"/>
    <property type="match status" value="1"/>
</dbReference>
<dbReference type="EMBL" id="CP015583">
    <property type="protein sequence ID" value="APT57868.1"/>
    <property type="molecule type" value="Genomic_DNA"/>
</dbReference>
<dbReference type="SMART" id="SM00829">
    <property type="entry name" value="PKS_ER"/>
    <property type="match status" value="1"/>
</dbReference>
<keyword evidence="4 6" id="KW-0862">Zinc</keyword>
<evidence type="ECO:0000313" key="9">
    <source>
        <dbReference type="Proteomes" id="UP000185494"/>
    </source>
</evidence>
<dbReference type="PANTHER" id="PTHR43161:SF9">
    <property type="entry name" value="SORBITOL DEHYDROGENASE"/>
    <property type="match status" value="1"/>
</dbReference>
<dbReference type="AlphaFoldDB" id="A0A1L7AGF0"/>
<dbReference type="PROSITE" id="PS00059">
    <property type="entry name" value="ADH_ZINC"/>
    <property type="match status" value="1"/>
</dbReference>
<dbReference type="SUPFAM" id="SSF50129">
    <property type="entry name" value="GroES-like"/>
    <property type="match status" value="1"/>
</dbReference>
<evidence type="ECO:0000259" key="7">
    <source>
        <dbReference type="SMART" id="SM00829"/>
    </source>
</evidence>
<dbReference type="eggNOG" id="COG1063">
    <property type="taxonomic scope" value="Bacteria"/>
</dbReference>
<keyword evidence="5" id="KW-0560">Oxidoreductase</keyword>
<reference evidence="8 9" key="1">
    <citation type="submission" date="2016-05" db="EMBL/GenBank/DDBJ databases">
        <title>Complete Genome and Methylome Analysis of Psychrotrophic Bacterial Isolates from Antarctic Lake Untersee.</title>
        <authorList>
            <person name="Fomenkov A."/>
            <person name="Akimov V.N."/>
            <person name="Vasilyeva L.V."/>
            <person name="Andersen D."/>
            <person name="Vincze T."/>
            <person name="Roberts R.J."/>
        </authorList>
    </citation>
    <scope>NUCLEOTIDE SEQUENCE [LARGE SCALE GENOMIC DNA]</scope>
    <source>
        <strain evidence="8 9">U14-5</strain>
    </source>
</reference>
<dbReference type="CDD" id="cd05285">
    <property type="entry name" value="sorbitol_DH"/>
    <property type="match status" value="1"/>
</dbReference>
<dbReference type="GO" id="GO:0016740">
    <property type="term" value="F:transferase activity"/>
    <property type="evidence" value="ECO:0007669"/>
    <property type="project" value="UniProtKB-KW"/>
</dbReference>